<keyword evidence="9" id="KW-0238">DNA-binding</keyword>
<gene>
    <name evidence="14" type="ORF">BCUE_0208</name>
</gene>
<keyword evidence="5 10" id="KW-0808">Transferase</keyword>
<evidence type="ECO:0000313" key="14">
    <source>
        <dbReference type="EMBL" id="AGF49455.1"/>
    </source>
</evidence>
<comment type="similarity">
    <text evidence="2 10">Belongs to the beta sliding clamp family.</text>
</comment>
<evidence type="ECO:0000259" key="13">
    <source>
        <dbReference type="Pfam" id="PF02768"/>
    </source>
</evidence>
<dbReference type="Pfam" id="PF02767">
    <property type="entry name" value="DNA_pol3_beta_2"/>
    <property type="match status" value="1"/>
</dbReference>
<comment type="function">
    <text evidence="10">Confers DNA tethering and processivity to DNA polymerases and other proteins. Acts as a clamp, forming a ring around DNA (a reaction catalyzed by the clamp-loading complex) which diffuses in an ATP-independent manner freely and bidirectionally along dsDNA. Initially characterized for its ability to contact the catalytic subunit of DNA polymerase III (Pol III), a complex, multichain enzyme responsible for most of the replicative synthesis in bacteria; Pol III exhibits 3'-5' exonuclease proofreading activity. The beta chain is required for initiation of replication as well as for processivity of DNA replication.</text>
</comment>
<dbReference type="EMBL" id="CP003807">
    <property type="protein sequence ID" value="AGF49455.1"/>
    <property type="molecule type" value="Genomic_DNA"/>
</dbReference>
<feature type="domain" description="DNA polymerase III beta sliding clamp central" evidence="12">
    <location>
        <begin position="134"/>
        <end position="247"/>
    </location>
</feature>
<dbReference type="SMART" id="SM00480">
    <property type="entry name" value="POL3Bc"/>
    <property type="match status" value="1"/>
</dbReference>
<keyword evidence="15" id="KW-1185">Reference proteome</keyword>
<dbReference type="InterPro" id="IPR001001">
    <property type="entry name" value="DNA_polIII_beta"/>
</dbReference>
<dbReference type="Pfam" id="PF02768">
    <property type="entry name" value="DNA_pol3_beta_3"/>
    <property type="match status" value="1"/>
</dbReference>
<dbReference type="Gene3D" id="3.10.150.10">
    <property type="entry name" value="DNA Polymerase III, subunit A, domain 2"/>
    <property type="match status" value="1"/>
</dbReference>
<dbReference type="CDD" id="cd00140">
    <property type="entry name" value="beta_clamp"/>
    <property type="match status" value="1"/>
</dbReference>
<sequence length="371" mass="42513">MMRFLHVVRESLLKTLSNIVGIVERRNTMPILSNIMICKDKGNKVAFITTDIEVQMTTYANCGFGESEASTTVSARKFLDILKALPDMSSVNVDLHDNKLYIESSKSRFNLQTINSDEFPVMSCPNTWEISISLSQRDLKNLFNMVYFSMAQQDIRYYLNGMLLVFKDNCIVAVSTDGHRLAYNSTIANEFRVCKEVIVPRKTILEMQRLLQDSDDVICIDVSDTQIKFCFRDIEFISKLVEGKFPDFRKVIPINYPISFSISREIFQGSLQRVAILTNDKFKGVRFHFDVDNLKISSSNTDHEEAQEELEIEYKGNVFDVGFNVNYLLDVISNLKSDNLIWSITPDSNASVLITVPDNPNFKYVVMPMRI</sequence>
<evidence type="ECO:0000256" key="4">
    <source>
        <dbReference type="ARBA" id="ARBA00022490"/>
    </source>
</evidence>
<dbReference type="GO" id="GO:0005737">
    <property type="term" value="C:cytoplasm"/>
    <property type="evidence" value="ECO:0007669"/>
    <property type="project" value="UniProtKB-SubCell"/>
</dbReference>
<dbReference type="PATRIC" id="fig|1208922.3.peg.2"/>
<comment type="subunit">
    <text evidence="10">Forms a ring-shaped head-to-tail homodimer around DNA.</text>
</comment>
<dbReference type="PANTHER" id="PTHR30478:SF0">
    <property type="entry name" value="BETA SLIDING CLAMP"/>
    <property type="match status" value="1"/>
</dbReference>
<dbReference type="PIRSF" id="PIRSF000804">
    <property type="entry name" value="DNA_pol_III_b"/>
    <property type="match status" value="1"/>
</dbReference>
<organism evidence="14 15">
    <name type="scientific">Candidatus Kinetoplastidibacterium blastocrithidiae TCC012E</name>
    <dbReference type="NCBI Taxonomy" id="1208922"/>
    <lineage>
        <taxon>Bacteria</taxon>
        <taxon>Pseudomonadati</taxon>
        <taxon>Pseudomonadota</taxon>
        <taxon>Betaproteobacteria</taxon>
        <taxon>Candidatus Kinetoplastidibacterium</taxon>
    </lineage>
</organism>
<dbReference type="Gene3D" id="3.70.10.10">
    <property type="match status" value="1"/>
</dbReference>
<evidence type="ECO:0000256" key="7">
    <source>
        <dbReference type="ARBA" id="ARBA00022705"/>
    </source>
</evidence>
<evidence type="ECO:0000313" key="15">
    <source>
        <dbReference type="Proteomes" id="UP000011563"/>
    </source>
</evidence>
<dbReference type="Proteomes" id="UP000011563">
    <property type="component" value="Chromosome"/>
</dbReference>
<dbReference type="HOGENOM" id="CLU_038149_4_2_4"/>
<dbReference type="KEGG" id="kbt:BCUE_0208"/>
<keyword evidence="7 10" id="KW-0235">DNA replication</keyword>
<evidence type="ECO:0000256" key="6">
    <source>
        <dbReference type="ARBA" id="ARBA00022695"/>
    </source>
</evidence>
<accession>M1MCC7</accession>
<dbReference type="SUPFAM" id="SSF55979">
    <property type="entry name" value="DNA clamp"/>
    <property type="match status" value="3"/>
</dbReference>
<dbReference type="NCBIfam" id="TIGR00663">
    <property type="entry name" value="dnan"/>
    <property type="match status" value="1"/>
</dbReference>
<feature type="domain" description="DNA polymerase III beta sliding clamp C-terminal" evidence="13">
    <location>
        <begin position="249"/>
        <end position="370"/>
    </location>
</feature>
<dbReference type="GO" id="GO:0003887">
    <property type="term" value="F:DNA-directed DNA polymerase activity"/>
    <property type="evidence" value="ECO:0007669"/>
    <property type="project" value="UniProtKB-UniRule"/>
</dbReference>
<reference evidence="14 15" key="1">
    <citation type="journal article" date="2013" name="Genome Biol. Evol.">
        <title>Genome evolution and phylogenomic analysis of candidatus kinetoplastibacterium, the betaproteobacterial endosymbionts of strigomonas and angomonas.</title>
        <authorList>
            <person name="Alves J.M."/>
            <person name="Serrano M.G."/>
            <person name="Maia da Silva F."/>
            <person name="Voegtly L.J."/>
            <person name="Matveyev A.V."/>
            <person name="Teixeira M.M."/>
            <person name="Camargo E.P."/>
            <person name="Buck G.A."/>
        </authorList>
    </citation>
    <scope>NUCLEOTIDE SEQUENCE [LARGE SCALE GENOMIC DNA]</scope>
    <source>
        <strain evidence="14 15">TCC012E</strain>
    </source>
</reference>
<protein>
    <recommendedName>
        <fullName evidence="3 10">Beta sliding clamp</fullName>
    </recommendedName>
</protein>
<evidence type="ECO:0000256" key="5">
    <source>
        <dbReference type="ARBA" id="ARBA00022679"/>
    </source>
</evidence>
<evidence type="ECO:0000256" key="1">
    <source>
        <dbReference type="ARBA" id="ARBA00004496"/>
    </source>
</evidence>
<dbReference type="Pfam" id="PF00712">
    <property type="entry name" value="DNA_pol3_beta"/>
    <property type="match status" value="1"/>
</dbReference>
<dbReference type="GO" id="GO:0008408">
    <property type="term" value="F:3'-5' exonuclease activity"/>
    <property type="evidence" value="ECO:0007669"/>
    <property type="project" value="InterPro"/>
</dbReference>
<dbReference type="PANTHER" id="PTHR30478">
    <property type="entry name" value="DNA POLYMERASE III SUBUNIT BETA"/>
    <property type="match status" value="1"/>
</dbReference>
<keyword evidence="6 10" id="KW-0548">Nucleotidyltransferase</keyword>
<evidence type="ECO:0000259" key="12">
    <source>
        <dbReference type="Pfam" id="PF02767"/>
    </source>
</evidence>
<evidence type="ECO:0000256" key="10">
    <source>
        <dbReference type="PIRNR" id="PIRNR000804"/>
    </source>
</evidence>
<dbReference type="GO" id="GO:0003677">
    <property type="term" value="F:DNA binding"/>
    <property type="evidence" value="ECO:0007669"/>
    <property type="project" value="UniProtKB-UniRule"/>
</dbReference>
<name>M1MCC7_9PROT</name>
<dbReference type="GO" id="GO:0006271">
    <property type="term" value="P:DNA strand elongation involved in DNA replication"/>
    <property type="evidence" value="ECO:0007669"/>
    <property type="project" value="TreeGrafter"/>
</dbReference>
<dbReference type="InterPro" id="IPR046938">
    <property type="entry name" value="DNA_clamp_sf"/>
</dbReference>
<dbReference type="AlphaFoldDB" id="M1MCC7"/>
<keyword evidence="8 10" id="KW-0239">DNA-directed DNA polymerase</keyword>
<dbReference type="InterPro" id="IPR022637">
    <property type="entry name" value="DNA_polIII_beta_cen"/>
</dbReference>
<dbReference type="InterPro" id="IPR022634">
    <property type="entry name" value="DNA_polIII_beta_N"/>
</dbReference>
<feature type="domain" description="DNA polymerase III beta sliding clamp N-terminal" evidence="11">
    <location>
        <begin position="5"/>
        <end position="122"/>
    </location>
</feature>
<evidence type="ECO:0000256" key="3">
    <source>
        <dbReference type="ARBA" id="ARBA00021035"/>
    </source>
</evidence>
<keyword evidence="4 10" id="KW-0963">Cytoplasm</keyword>
<dbReference type="GO" id="GO:0009360">
    <property type="term" value="C:DNA polymerase III complex"/>
    <property type="evidence" value="ECO:0007669"/>
    <property type="project" value="InterPro"/>
</dbReference>
<evidence type="ECO:0000256" key="9">
    <source>
        <dbReference type="ARBA" id="ARBA00023125"/>
    </source>
</evidence>
<comment type="subcellular location">
    <subcellularLocation>
        <location evidence="1 10">Cytoplasm</location>
    </subcellularLocation>
</comment>
<evidence type="ECO:0000259" key="11">
    <source>
        <dbReference type="Pfam" id="PF00712"/>
    </source>
</evidence>
<proteinExistence type="inferred from homology"/>
<evidence type="ECO:0000256" key="2">
    <source>
        <dbReference type="ARBA" id="ARBA00010752"/>
    </source>
</evidence>
<dbReference type="InterPro" id="IPR022635">
    <property type="entry name" value="DNA_polIII_beta_C"/>
</dbReference>
<evidence type="ECO:0000256" key="8">
    <source>
        <dbReference type="ARBA" id="ARBA00022932"/>
    </source>
</evidence>